<dbReference type="GO" id="GO:0030198">
    <property type="term" value="P:extracellular matrix organization"/>
    <property type="evidence" value="ECO:0007669"/>
    <property type="project" value="InterPro"/>
</dbReference>
<keyword evidence="4" id="KW-0677">Repeat</keyword>
<evidence type="ECO:0000256" key="6">
    <source>
        <dbReference type="SAM" id="MobiDB-lite"/>
    </source>
</evidence>
<dbReference type="InterPro" id="IPR050439">
    <property type="entry name" value="ADAMTS_ADAMTS-like"/>
</dbReference>
<dbReference type="AlphaFoldDB" id="A0AAY4BS02"/>
<dbReference type="SUPFAM" id="SSF82895">
    <property type="entry name" value="TSP-1 type 1 repeat"/>
    <property type="match status" value="6"/>
</dbReference>
<evidence type="ECO:0000256" key="4">
    <source>
        <dbReference type="ARBA" id="ARBA00022737"/>
    </source>
</evidence>
<keyword evidence="9" id="KW-1185">Reference proteome</keyword>
<keyword evidence="5" id="KW-1015">Disulfide bond</keyword>
<dbReference type="InterPro" id="IPR010909">
    <property type="entry name" value="PLAC"/>
</dbReference>
<feature type="region of interest" description="Disordered" evidence="6">
    <location>
        <begin position="290"/>
        <end position="349"/>
    </location>
</feature>
<reference evidence="8" key="1">
    <citation type="submission" date="2025-08" db="UniProtKB">
        <authorList>
            <consortium name="Ensembl"/>
        </authorList>
    </citation>
    <scope>IDENTIFICATION</scope>
</reference>
<dbReference type="Gene3D" id="2.20.100.10">
    <property type="entry name" value="Thrombospondin type-1 (TSP1) repeat"/>
    <property type="match status" value="6"/>
</dbReference>
<dbReference type="InterPro" id="IPR036383">
    <property type="entry name" value="TSP1_rpt_sf"/>
</dbReference>
<evidence type="ECO:0000256" key="3">
    <source>
        <dbReference type="ARBA" id="ARBA00022729"/>
    </source>
</evidence>
<proteinExistence type="predicted"/>
<keyword evidence="2" id="KW-0964">Secreted</keyword>
<evidence type="ECO:0000313" key="9">
    <source>
        <dbReference type="Proteomes" id="UP000694580"/>
    </source>
</evidence>
<dbReference type="Pfam" id="PF05986">
    <property type="entry name" value="ADAMTS_spacer1"/>
    <property type="match status" value="1"/>
</dbReference>
<dbReference type="GO" id="GO:0006508">
    <property type="term" value="P:proteolysis"/>
    <property type="evidence" value="ECO:0007669"/>
    <property type="project" value="TreeGrafter"/>
</dbReference>
<name>A0AAY4BS02_9TELE</name>
<organism evidence="8 9">
    <name type="scientific">Denticeps clupeoides</name>
    <name type="common">denticle herring</name>
    <dbReference type="NCBI Taxonomy" id="299321"/>
    <lineage>
        <taxon>Eukaryota</taxon>
        <taxon>Metazoa</taxon>
        <taxon>Chordata</taxon>
        <taxon>Craniata</taxon>
        <taxon>Vertebrata</taxon>
        <taxon>Euteleostomi</taxon>
        <taxon>Actinopterygii</taxon>
        <taxon>Neopterygii</taxon>
        <taxon>Teleostei</taxon>
        <taxon>Clupei</taxon>
        <taxon>Clupeiformes</taxon>
        <taxon>Denticipitoidei</taxon>
        <taxon>Denticipitidae</taxon>
        <taxon>Denticeps</taxon>
    </lineage>
</organism>
<dbReference type="SMART" id="SM00209">
    <property type="entry name" value="TSP1"/>
    <property type="match status" value="6"/>
</dbReference>
<dbReference type="PANTHER" id="PTHR13723">
    <property type="entry name" value="ADAMTS A DISINTEGRIN AND METALLOPROTEASE WITH THROMBOSPONDIN MOTIFS PROTEASE"/>
    <property type="match status" value="1"/>
</dbReference>
<dbReference type="PROSITE" id="PS50900">
    <property type="entry name" value="PLAC"/>
    <property type="match status" value="1"/>
</dbReference>
<dbReference type="InterPro" id="IPR010294">
    <property type="entry name" value="ADAMTS_spacer1"/>
</dbReference>
<dbReference type="InterPro" id="IPR013273">
    <property type="entry name" value="ADAMTS/ADAMTS-like"/>
</dbReference>
<dbReference type="PANTHER" id="PTHR13723:SF312">
    <property type="entry name" value="THROMBOSPONDIN TYPE-1 DOMAIN-CONTAINING PROTEIN 4-LIKE ISOFORM X1"/>
    <property type="match status" value="1"/>
</dbReference>
<evidence type="ECO:0000256" key="2">
    <source>
        <dbReference type="ARBA" id="ARBA00022525"/>
    </source>
</evidence>
<dbReference type="Ensembl" id="ENSDCDT00010029158.1">
    <property type="protein sequence ID" value="ENSDCDP00010023714.1"/>
    <property type="gene ID" value="ENSDCDG00010014823.1"/>
</dbReference>
<evidence type="ECO:0000259" key="7">
    <source>
        <dbReference type="PROSITE" id="PS50900"/>
    </source>
</evidence>
<evidence type="ECO:0000313" key="8">
    <source>
        <dbReference type="Ensembl" id="ENSDCDP00010023714.1"/>
    </source>
</evidence>
<dbReference type="PRINTS" id="PR01857">
    <property type="entry name" value="ADAMTSFAMILY"/>
</dbReference>
<evidence type="ECO:0000256" key="5">
    <source>
        <dbReference type="ARBA" id="ARBA00023157"/>
    </source>
</evidence>
<protein>
    <recommendedName>
        <fullName evidence="7">PLAC domain-containing protein</fullName>
    </recommendedName>
</protein>
<feature type="domain" description="PLAC" evidence="7">
    <location>
        <begin position="709"/>
        <end position="746"/>
    </location>
</feature>
<dbReference type="GeneTree" id="ENSGT00940000161136"/>
<dbReference type="Pfam" id="PF19236">
    <property type="entry name" value="ADAMTS_CR_3"/>
    <property type="match status" value="1"/>
</dbReference>
<dbReference type="GO" id="GO:0004222">
    <property type="term" value="F:metalloendopeptidase activity"/>
    <property type="evidence" value="ECO:0007669"/>
    <property type="project" value="TreeGrafter"/>
</dbReference>
<feature type="compositionally biased region" description="Low complexity" evidence="6">
    <location>
        <begin position="303"/>
        <end position="323"/>
    </location>
</feature>
<dbReference type="GO" id="GO:0031012">
    <property type="term" value="C:extracellular matrix"/>
    <property type="evidence" value="ECO:0007669"/>
    <property type="project" value="TreeGrafter"/>
</dbReference>
<dbReference type="InterPro" id="IPR045371">
    <property type="entry name" value="ADAMTS_CR_3"/>
</dbReference>
<keyword evidence="3" id="KW-0732">Signal</keyword>
<dbReference type="Proteomes" id="UP000694580">
    <property type="component" value="Unplaced"/>
</dbReference>
<dbReference type="Gene3D" id="2.60.120.830">
    <property type="match status" value="1"/>
</dbReference>
<dbReference type="PROSITE" id="PS50092">
    <property type="entry name" value="TSP1"/>
    <property type="match status" value="6"/>
</dbReference>
<evidence type="ECO:0000256" key="1">
    <source>
        <dbReference type="ARBA" id="ARBA00004613"/>
    </source>
</evidence>
<dbReference type="Pfam" id="PF19030">
    <property type="entry name" value="TSP1_ADAMTS"/>
    <property type="match status" value="6"/>
</dbReference>
<dbReference type="GO" id="GO:0005576">
    <property type="term" value="C:extracellular region"/>
    <property type="evidence" value="ECO:0007669"/>
    <property type="project" value="UniProtKB-SubCell"/>
</dbReference>
<comment type="subcellular location">
    <subcellularLocation>
        <location evidence="1">Secreted</location>
    </subcellularLocation>
</comment>
<gene>
    <name evidence="8" type="primary">ADAMTSL4</name>
</gene>
<dbReference type="Pfam" id="PF08686">
    <property type="entry name" value="PLAC"/>
    <property type="match status" value="1"/>
</dbReference>
<dbReference type="FunFam" id="2.20.100.10:FF:000005">
    <property type="entry name" value="ADAM metallopeptidase with thrombospondin type 1 motif 9"/>
    <property type="match status" value="4"/>
</dbReference>
<dbReference type="InterPro" id="IPR000884">
    <property type="entry name" value="TSP1_rpt"/>
</dbReference>
<reference evidence="8" key="2">
    <citation type="submission" date="2025-09" db="UniProtKB">
        <authorList>
            <consortium name="Ensembl"/>
        </authorList>
    </citation>
    <scope>IDENTIFICATION</scope>
</reference>
<sequence length="752" mass="81218">SPDSGPIRKAHSGTELSLGRIYVCLCPDSSSFINSICQMEHQHNPSLSLSLSLSPSLSVQPCPGTAADPRTEQCSAFNAQEFMGRLYDWEPFTEVGLEQQCELTCRPAGFRFYVRQAERVKDGTPCVDRTAGDVCVAGRCLSEGCDGVLGSGLVRDRCGVCGGRDASCQRITGSFRNSSVPLGYHRIVDIPPGATAINITERRASPNYLALRSGTGQSVVNGRWAVDPPGRYPAGGTTFLYTRPRSGHEGQGEDKGEALAAPGPTTTVLQLYWNFTSINRFSLVFVPGSPSAASEDPIPAPPISVSSSSATFPASPFSSSSTSDRWSRPRGSAPNRNARIPPRTDIPLDSQSPFAWRQGGLTECTASCGKGSQQRLIVCVNRHTEQEVHDRSCDSATRPLPEEEPCNTQPCPAFWEPGPWSECSVTCGQGVQQRQLHCRQSFGSRSTMVHPQRCEGLPRPSASQPCQLSVCSRWEVSTDWSLCSVDCGAGKRTRNVRCVGDQGNVVNDGECNARLRPAGTEDCHMGPCVTNWYFGDWTSSCSADCGPGVQRRDVACLTRGRGREGEGGGDCSGDRPADMKACNAGPCAPTATWYSGPWGQCSAPCGGGSQRREVICVQKLGTEFTVTPARGCAHLEKPSPVQTCQLEPCQPRWFTTEWSACSRSCGNGVQAREVRCLTADKQHSSECDVATKPEQEQICNTIPCSPHAGDENCKDKRHNCLMVVQARLCVYSYYKTACCASCTQNAQRAKRH</sequence>
<accession>A0AAY4BS02</accession>